<feature type="region of interest" description="Disordered" evidence="2">
    <location>
        <begin position="293"/>
        <end position="379"/>
    </location>
</feature>
<dbReference type="EMBL" id="PYYB01000001">
    <property type="protein sequence ID" value="PTL58154.1"/>
    <property type="molecule type" value="Genomic_DNA"/>
</dbReference>
<dbReference type="PANTHER" id="PTHR43841:SF1">
    <property type="entry name" value="3-HYDROXYACYL-THIOESTER DEHYDRATASE X"/>
    <property type="match status" value="1"/>
</dbReference>
<reference evidence="4 5" key="1">
    <citation type="submission" date="2018-03" db="EMBL/GenBank/DDBJ databases">
        <title>Aquarubrobacter algicola gen. nov., sp. nov., a novel actinobacterium isolated from shallow eutrophic lake during the end of cyanobacterial harmful algal blooms.</title>
        <authorList>
            <person name="Chun S.J."/>
        </authorList>
    </citation>
    <scope>NUCLEOTIDE SEQUENCE [LARGE SCALE GENOMIC DNA]</scope>
    <source>
        <strain evidence="4 5">Seoho-28</strain>
    </source>
</reference>
<evidence type="ECO:0000259" key="3">
    <source>
        <dbReference type="Pfam" id="PF01575"/>
    </source>
</evidence>
<dbReference type="OrthoDB" id="9774179at2"/>
<feature type="compositionally biased region" description="Low complexity" evidence="2">
    <location>
        <begin position="302"/>
        <end position="371"/>
    </location>
</feature>
<gene>
    <name evidence="4" type="ORF">C7Y72_00060</name>
</gene>
<sequence length="379" mass="39894">MAAAKTKTLDATPGVGANYLKAFGAMLPGIGRLPLFPGGGTGLPELVLEIPSVETDLDHLAAYCRVTGFTLRDTLPLTYLNVRAFAVHIALMTDPAMPFGPVGLVHLTNTITQHRPVTVRETLSLKVWATGLDPHPKGRTLTLHTEARAGRELVWSAQSTMLRRGPAGPGDAPKAAATPTTVVAPEIAPSVTWKLPEDLGRRYAAVSGDRNPIHLNAWTAKPFGFPRHIAHGLWTKAHAVAALEGTLPDACTVHVQFRKPVLLPTTARFGSVVQDGTTFFAVQDRKGSAHLEGTVTAVTATPRKAAPKRGTPARRTPAAAADQAAPAAKKPATKPRSTAAGKPAAKPRSTAAKTTAAKKPAAKKPATTTKKTTTRRTTS</sequence>
<dbReference type="Pfam" id="PF01575">
    <property type="entry name" value="MaoC_dehydratas"/>
    <property type="match status" value="1"/>
</dbReference>
<dbReference type="RefSeq" id="WP_107566592.1">
    <property type="nucleotide sequence ID" value="NZ_PYYB01000001.1"/>
</dbReference>
<dbReference type="Proteomes" id="UP000240739">
    <property type="component" value="Unassembled WGS sequence"/>
</dbReference>
<comment type="similarity">
    <text evidence="1">Belongs to the enoyl-CoA hydratase/isomerase family.</text>
</comment>
<evidence type="ECO:0000256" key="2">
    <source>
        <dbReference type="SAM" id="MobiDB-lite"/>
    </source>
</evidence>
<dbReference type="InterPro" id="IPR029069">
    <property type="entry name" value="HotDog_dom_sf"/>
</dbReference>
<dbReference type="PANTHER" id="PTHR43841">
    <property type="entry name" value="3-HYDROXYACYL-THIOESTER DEHYDRATASE HTDX-RELATED"/>
    <property type="match status" value="1"/>
</dbReference>
<organism evidence="4 5">
    <name type="scientific">Paraconexibacter algicola</name>
    <dbReference type="NCBI Taxonomy" id="2133960"/>
    <lineage>
        <taxon>Bacteria</taxon>
        <taxon>Bacillati</taxon>
        <taxon>Actinomycetota</taxon>
        <taxon>Thermoleophilia</taxon>
        <taxon>Solirubrobacterales</taxon>
        <taxon>Paraconexibacteraceae</taxon>
        <taxon>Paraconexibacter</taxon>
    </lineage>
</organism>
<proteinExistence type="inferred from homology"/>
<dbReference type="Gene3D" id="3.10.129.10">
    <property type="entry name" value="Hotdog Thioesterase"/>
    <property type="match status" value="1"/>
</dbReference>
<keyword evidence="5" id="KW-1185">Reference proteome</keyword>
<name>A0A2T4UFX4_9ACTN</name>
<dbReference type="AlphaFoldDB" id="A0A2T4UFX4"/>
<comment type="caution">
    <text evidence="4">The sequence shown here is derived from an EMBL/GenBank/DDBJ whole genome shotgun (WGS) entry which is preliminary data.</text>
</comment>
<evidence type="ECO:0000256" key="1">
    <source>
        <dbReference type="ARBA" id="ARBA00005254"/>
    </source>
</evidence>
<dbReference type="SUPFAM" id="SSF54637">
    <property type="entry name" value="Thioesterase/thiol ester dehydrase-isomerase"/>
    <property type="match status" value="2"/>
</dbReference>
<evidence type="ECO:0000313" key="5">
    <source>
        <dbReference type="Proteomes" id="UP000240739"/>
    </source>
</evidence>
<dbReference type="InterPro" id="IPR002539">
    <property type="entry name" value="MaoC-like_dom"/>
</dbReference>
<feature type="domain" description="MaoC-like" evidence="3">
    <location>
        <begin position="192"/>
        <end position="282"/>
    </location>
</feature>
<evidence type="ECO:0000313" key="4">
    <source>
        <dbReference type="EMBL" id="PTL58154.1"/>
    </source>
</evidence>
<accession>A0A2T4UFX4</accession>
<protein>
    <recommendedName>
        <fullName evidence="3">MaoC-like domain-containing protein</fullName>
    </recommendedName>
</protein>